<dbReference type="eggNOG" id="ENOG502S7MN">
    <property type="taxonomic scope" value="Eukaryota"/>
</dbReference>
<evidence type="ECO:0000256" key="1">
    <source>
        <dbReference type="SAM" id="MobiDB-lite"/>
    </source>
</evidence>
<organism evidence="3">
    <name type="scientific">Melampsora larici-populina (strain 98AG31 / pathotype 3-4-7)</name>
    <name type="common">Poplar leaf rust fungus</name>
    <dbReference type="NCBI Taxonomy" id="747676"/>
    <lineage>
        <taxon>Eukaryota</taxon>
        <taxon>Fungi</taxon>
        <taxon>Dikarya</taxon>
        <taxon>Basidiomycota</taxon>
        <taxon>Pucciniomycotina</taxon>
        <taxon>Pucciniomycetes</taxon>
        <taxon>Pucciniales</taxon>
        <taxon>Melampsoraceae</taxon>
        <taxon>Melampsora</taxon>
    </lineage>
</organism>
<dbReference type="EMBL" id="GL883093">
    <property type="protein sequence ID" value="EGG10975.1"/>
    <property type="molecule type" value="Genomic_DNA"/>
</dbReference>
<protein>
    <recommendedName>
        <fullName evidence="4">SURP motif domain-containing protein</fullName>
    </recommendedName>
</protein>
<accession>F4R9F8</accession>
<dbReference type="GeneID" id="18921778"/>
<feature type="region of interest" description="Disordered" evidence="1">
    <location>
        <begin position="1"/>
        <end position="33"/>
    </location>
</feature>
<dbReference type="VEuPathDB" id="FungiDB:MELLADRAFT_102807"/>
<dbReference type="OrthoDB" id="2552978at2759"/>
<dbReference type="RefSeq" id="XP_007405577.1">
    <property type="nucleotide sequence ID" value="XM_007405515.1"/>
</dbReference>
<proteinExistence type="predicted"/>
<gene>
    <name evidence="2" type="ORF">MELLADRAFT_102807</name>
</gene>
<dbReference type="InParanoid" id="F4R9F8"/>
<feature type="region of interest" description="Disordered" evidence="1">
    <location>
        <begin position="143"/>
        <end position="174"/>
    </location>
</feature>
<name>F4R9F8_MELLP</name>
<dbReference type="AlphaFoldDB" id="F4R9F8"/>
<reference evidence="3" key="1">
    <citation type="journal article" date="2011" name="Proc. Natl. Acad. Sci. U.S.A.">
        <title>Obligate biotrophy features unraveled by the genomic analysis of rust fungi.</title>
        <authorList>
            <person name="Duplessis S."/>
            <person name="Cuomo C.A."/>
            <person name="Lin Y.-C."/>
            <person name="Aerts A."/>
            <person name="Tisserant E."/>
            <person name="Veneault-Fourrey C."/>
            <person name="Joly D.L."/>
            <person name="Hacquard S."/>
            <person name="Amselem J."/>
            <person name="Cantarel B.L."/>
            <person name="Chiu R."/>
            <person name="Coutinho P.M."/>
            <person name="Feau N."/>
            <person name="Field M."/>
            <person name="Frey P."/>
            <person name="Gelhaye E."/>
            <person name="Goldberg J."/>
            <person name="Grabherr M.G."/>
            <person name="Kodira C.D."/>
            <person name="Kohler A."/>
            <person name="Kuees U."/>
            <person name="Lindquist E.A."/>
            <person name="Lucas S.M."/>
            <person name="Mago R."/>
            <person name="Mauceli E."/>
            <person name="Morin E."/>
            <person name="Murat C."/>
            <person name="Pangilinan J.L."/>
            <person name="Park R."/>
            <person name="Pearson M."/>
            <person name="Quesneville H."/>
            <person name="Rouhier N."/>
            <person name="Sakthikumar S."/>
            <person name="Salamov A.A."/>
            <person name="Schmutz J."/>
            <person name="Selles B."/>
            <person name="Shapiro H."/>
            <person name="Tanguay P."/>
            <person name="Tuskan G.A."/>
            <person name="Henrissat B."/>
            <person name="Van de Peer Y."/>
            <person name="Rouze P."/>
            <person name="Ellis J.G."/>
            <person name="Dodds P.N."/>
            <person name="Schein J.E."/>
            <person name="Zhong S."/>
            <person name="Hamelin R.C."/>
            <person name="Grigoriev I.V."/>
            <person name="Szabo L.J."/>
            <person name="Martin F."/>
        </authorList>
    </citation>
    <scope>NUCLEOTIDE SEQUENCE [LARGE SCALE GENOMIC DNA]</scope>
    <source>
        <strain evidence="3">98AG31 / pathotype 3-4-7</strain>
    </source>
</reference>
<feature type="compositionally biased region" description="Acidic residues" evidence="1">
    <location>
        <begin position="270"/>
        <end position="284"/>
    </location>
</feature>
<evidence type="ECO:0008006" key="4">
    <source>
        <dbReference type="Google" id="ProtNLM"/>
    </source>
</evidence>
<dbReference type="HOGENOM" id="CLU_685265_0_0_1"/>
<evidence type="ECO:0000313" key="3">
    <source>
        <dbReference type="Proteomes" id="UP000001072"/>
    </source>
</evidence>
<sequence length="402" mass="45494">MSHQKRRRSQSPSSTFASLPNFHSNDKDISETTDTLSGLHIEAFEAELCDDEWLGQQAESRCDEIEGGRLIRLGGNVLNSSSSDQGEGVWVDRYDARLLLPTTPPTGFEEPTILTPPPVSPTGYSDLPSDHEEMFYFDESERQEIAQRKQRRKRDEQQHKRIRLREEEEKQREENIRLSKIPPPDQMLLMSRTLEALNSSPSPSLLEIRILANHYQDSRFASFLGKDGKYRLYWEEMKLGKHSTKNSADEQPKVSQVENNGLQGIADYGESSDEAEVGEDDEEQENVHECEEQNQTYENDKLEGKTRSAIPVTSDPLSPTRNPSSPAGELVEPIDPSDEVLPPGSPTDLVPIIDDSLAHKPIDEAERLRRQARAKEWAAQRKKLGSPAKEDISTRPPDLIEQ</sequence>
<feature type="region of interest" description="Disordered" evidence="1">
    <location>
        <begin position="264"/>
        <end position="348"/>
    </location>
</feature>
<dbReference type="Proteomes" id="UP000001072">
    <property type="component" value="Unassembled WGS sequence"/>
</dbReference>
<feature type="region of interest" description="Disordered" evidence="1">
    <location>
        <begin position="371"/>
        <end position="402"/>
    </location>
</feature>
<keyword evidence="3" id="KW-1185">Reference proteome</keyword>
<evidence type="ECO:0000313" key="2">
    <source>
        <dbReference type="EMBL" id="EGG10975.1"/>
    </source>
</evidence>
<dbReference type="STRING" id="747676.F4R9F8"/>
<feature type="compositionally biased region" description="Polar residues" evidence="1">
    <location>
        <begin position="315"/>
        <end position="325"/>
    </location>
</feature>
<feature type="compositionally biased region" description="Polar residues" evidence="1">
    <location>
        <begin position="10"/>
        <end position="23"/>
    </location>
</feature>
<dbReference type="KEGG" id="mlr:MELLADRAFT_102807"/>